<evidence type="ECO:0000256" key="2">
    <source>
        <dbReference type="ARBA" id="ARBA00005528"/>
    </source>
</evidence>
<dbReference type="CDD" id="cd18084">
    <property type="entry name" value="RsmE-like"/>
    <property type="match status" value="1"/>
</dbReference>
<dbReference type="SUPFAM" id="SSF88697">
    <property type="entry name" value="PUA domain-like"/>
    <property type="match status" value="1"/>
</dbReference>
<evidence type="ECO:0000256" key="8">
    <source>
        <dbReference type="ARBA" id="ARBA00022679"/>
    </source>
</evidence>
<evidence type="ECO:0000256" key="3">
    <source>
        <dbReference type="ARBA" id="ARBA00012328"/>
    </source>
</evidence>
<accession>A0A6I1EQ25</accession>
<evidence type="ECO:0000313" key="15">
    <source>
        <dbReference type="EMBL" id="KAB7661334.1"/>
    </source>
</evidence>
<dbReference type="InterPro" id="IPR046887">
    <property type="entry name" value="RsmE_PUA-like"/>
</dbReference>
<comment type="similarity">
    <text evidence="2 12">Belongs to the RNA methyltransferase RsmE family.</text>
</comment>
<dbReference type="InterPro" id="IPR046886">
    <property type="entry name" value="RsmE_MTase_dom"/>
</dbReference>
<keyword evidence="9 12" id="KW-0949">S-adenosyl-L-methionine</keyword>
<evidence type="ECO:0000256" key="1">
    <source>
        <dbReference type="ARBA" id="ARBA00004496"/>
    </source>
</evidence>
<keyword evidence="8 12" id="KW-0808">Transferase</keyword>
<comment type="catalytic activity">
    <reaction evidence="11 12">
        <text>uridine(1498) in 16S rRNA + S-adenosyl-L-methionine = N(3)-methyluridine(1498) in 16S rRNA + S-adenosyl-L-homocysteine + H(+)</text>
        <dbReference type="Rhea" id="RHEA:42920"/>
        <dbReference type="Rhea" id="RHEA-COMP:10283"/>
        <dbReference type="Rhea" id="RHEA-COMP:10284"/>
        <dbReference type="ChEBI" id="CHEBI:15378"/>
        <dbReference type="ChEBI" id="CHEBI:57856"/>
        <dbReference type="ChEBI" id="CHEBI:59789"/>
        <dbReference type="ChEBI" id="CHEBI:65315"/>
        <dbReference type="ChEBI" id="CHEBI:74502"/>
        <dbReference type="EC" id="2.1.1.193"/>
    </reaction>
</comment>
<evidence type="ECO:0000259" key="13">
    <source>
        <dbReference type="Pfam" id="PF04452"/>
    </source>
</evidence>
<dbReference type="PANTHER" id="PTHR30027:SF3">
    <property type="entry name" value="16S RRNA (URACIL(1498)-N(3))-METHYLTRANSFERASE"/>
    <property type="match status" value="1"/>
</dbReference>
<comment type="function">
    <text evidence="10 12">Specifically methylates the N3 position of the uracil ring of uridine 1498 (m3U1498) in 16S rRNA. Acts on the fully assembled 30S ribosomal subunit.</text>
</comment>
<gene>
    <name evidence="15" type="ORF">GBM95_04895</name>
</gene>
<dbReference type="GO" id="GO:0070042">
    <property type="term" value="F:rRNA (uridine-N3-)-methyltransferase activity"/>
    <property type="evidence" value="ECO:0007669"/>
    <property type="project" value="TreeGrafter"/>
</dbReference>
<evidence type="ECO:0000256" key="7">
    <source>
        <dbReference type="ARBA" id="ARBA00022603"/>
    </source>
</evidence>
<dbReference type="InterPro" id="IPR029028">
    <property type="entry name" value="Alpha/beta_knot_MTases"/>
</dbReference>
<dbReference type="AlphaFoldDB" id="A0A6I1EQ25"/>
<feature type="domain" description="Ribosomal RNA small subunit methyltransferase E PUA-like" evidence="14">
    <location>
        <begin position="24"/>
        <end position="55"/>
    </location>
</feature>
<feature type="domain" description="Ribosomal RNA small subunit methyltransferase E methyltransferase" evidence="13">
    <location>
        <begin position="77"/>
        <end position="238"/>
    </location>
</feature>
<sequence>MSLPRFFVDAPTDAFAEGSSFTLPAKAAHHAGRALRLAAGERVEVFNGSGFAWSGPIGFSADSAWVEIDAVTEKANESPVFMTLVQSLVAPEKMEWIVEKAVETGISAILLVPAERSVTKLSGDRLAKRLSRLTDIARSAAEQCGRNVVPRISAAPTLKSGLAEAEGEVRLMLAPGAEPRIPEAIRPGLRSAAFAVGPEGGFTSAEIELAAASGWTPMLLGPRVLRTETAGLAAACWLQTIAGDFPR</sequence>
<protein>
    <recommendedName>
        <fullName evidence="4 12">Ribosomal RNA small subunit methyltransferase E</fullName>
        <ecNumber evidence="3 12">2.1.1.193</ecNumber>
    </recommendedName>
</protein>
<dbReference type="InterPro" id="IPR006700">
    <property type="entry name" value="RsmE"/>
</dbReference>
<dbReference type="PIRSF" id="PIRSF015601">
    <property type="entry name" value="MTase_slr0722"/>
    <property type="match status" value="1"/>
</dbReference>
<dbReference type="NCBIfam" id="NF008692">
    <property type="entry name" value="PRK11713.1-5"/>
    <property type="match status" value="1"/>
</dbReference>
<evidence type="ECO:0000256" key="5">
    <source>
        <dbReference type="ARBA" id="ARBA00022490"/>
    </source>
</evidence>
<dbReference type="OrthoDB" id="9815641at2"/>
<comment type="caution">
    <text evidence="15">The sequence shown here is derived from an EMBL/GenBank/DDBJ whole genome shotgun (WGS) entry which is preliminary data.</text>
</comment>
<keyword evidence="5 12" id="KW-0963">Cytoplasm</keyword>
<dbReference type="EC" id="2.1.1.193" evidence="3 12"/>
<evidence type="ECO:0000256" key="4">
    <source>
        <dbReference type="ARBA" id="ARBA00013673"/>
    </source>
</evidence>
<proteinExistence type="inferred from homology"/>
<evidence type="ECO:0000259" key="14">
    <source>
        <dbReference type="Pfam" id="PF20260"/>
    </source>
</evidence>
<evidence type="ECO:0000256" key="9">
    <source>
        <dbReference type="ARBA" id="ARBA00022691"/>
    </source>
</evidence>
<evidence type="ECO:0000256" key="11">
    <source>
        <dbReference type="ARBA" id="ARBA00047944"/>
    </source>
</evidence>
<dbReference type="RefSeq" id="WP_152158066.1">
    <property type="nucleotide sequence ID" value="NZ_WEHX01000020.1"/>
</dbReference>
<dbReference type="InterPro" id="IPR015947">
    <property type="entry name" value="PUA-like_sf"/>
</dbReference>
<dbReference type="NCBIfam" id="TIGR00046">
    <property type="entry name" value="RsmE family RNA methyltransferase"/>
    <property type="match status" value="1"/>
</dbReference>
<evidence type="ECO:0000313" key="16">
    <source>
        <dbReference type="Proteomes" id="UP000430564"/>
    </source>
</evidence>
<dbReference type="GO" id="GO:0005737">
    <property type="term" value="C:cytoplasm"/>
    <property type="evidence" value="ECO:0007669"/>
    <property type="project" value="UniProtKB-SubCell"/>
</dbReference>
<reference evidence="15 16" key="1">
    <citation type="submission" date="2019-10" db="EMBL/GenBank/DDBJ databases">
        <title>Genome diversity of Sutterella seckii.</title>
        <authorList>
            <person name="Chaplin A.V."/>
            <person name="Sokolova S.R."/>
            <person name="Mosin K.A."/>
            <person name="Ivanova E.L."/>
            <person name="Kochetkova T.O."/>
            <person name="Goltsov A.Y."/>
            <person name="Trofimov D.Y."/>
            <person name="Efimov B.A."/>
        </authorList>
    </citation>
    <scope>NUCLEOTIDE SEQUENCE [LARGE SCALE GENOMIC DNA]</scope>
    <source>
        <strain evidence="15 16">ASD393</strain>
    </source>
</reference>
<dbReference type="GO" id="GO:0070475">
    <property type="term" value="P:rRNA base methylation"/>
    <property type="evidence" value="ECO:0007669"/>
    <property type="project" value="TreeGrafter"/>
</dbReference>
<evidence type="ECO:0000256" key="10">
    <source>
        <dbReference type="ARBA" id="ARBA00025699"/>
    </source>
</evidence>
<organism evidence="15 16">
    <name type="scientific">Sutterella seckii</name>
    <dbReference type="NCBI Taxonomy" id="1944635"/>
    <lineage>
        <taxon>Bacteria</taxon>
        <taxon>Pseudomonadati</taxon>
        <taxon>Pseudomonadota</taxon>
        <taxon>Betaproteobacteria</taxon>
        <taxon>Burkholderiales</taxon>
        <taxon>Sutterellaceae</taxon>
        <taxon>Sutterella</taxon>
    </lineage>
</organism>
<dbReference type="SUPFAM" id="SSF75217">
    <property type="entry name" value="alpha/beta knot"/>
    <property type="match status" value="1"/>
</dbReference>
<keyword evidence="7 12" id="KW-0489">Methyltransferase</keyword>
<dbReference type="Pfam" id="PF04452">
    <property type="entry name" value="Methyltrans_RNA"/>
    <property type="match status" value="1"/>
</dbReference>
<dbReference type="EMBL" id="WEHX01000020">
    <property type="protein sequence ID" value="KAB7661334.1"/>
    <property type="molecule type" value="Genomic_DNA"/>
</dbReference>
<dbReference type="Proteomes" id="UP000430564">
    <property type="component" value="Unassembled WGS sequence"/>
</dbReference>
<dbReference type="PANTHER" id="PTHR30027">
    <property type="entry name" value="RIBOSOMAL RNA SMALL SUBUNIT METHYLTRANSFERASE E"/>
    <property type="match status" value="1"/>
</dbReference>
<name>A0A6I1EQ25_9BURK</name>
<keyword evidence="6 12" id="KW-0698">rRNA processing</keyword>
<dbReference type="Pfam" id="PF20260">
    <property type="entry name" value="PUA_4"/>
    <property type="match status" value="1"/>
</dbReference>
<dbReference type="Gene3D" id="3.40.1280.10">
    <property type="match status" value="1"/>
</dbReference>
<evidence type="ECO:0000256" key="6">
    <source>
        <dbReference type="ARBA" id="ARBA00022552"/>
    </source>
</evidence>
<dbReference type="InterPro" id="IPR029026">
    <property type="entry name" value="tRNA_m1G_MTases_N"/>
</dbReference>
<comment type="subcellular location">
    <subcellularLocation>
        <location evidence="1 12">Cytoplasm</location>
    </subcellularLocation>
</comment>
<evidence type="ECO:0000256" key="12">
    <source>
        <dbReference type="PIRNR" id="PIRNR015601"/>
    </source>
</evidence>